<dbReference type="GO" id="GO:0015232">
    <property type="term" value="F:heme transmembrane transporter activity"/>
    <property type="evidence" value="ECO:0007669"/>
    <property type="project" value="InterPro"/>
</dbReference>
<reference evidence="9" key="1">
    <citation type="journal article" date="2015" name="Nature">
        <title>Complex archaea that bridge the gap between prokaryotes and eukaryotes.</title>
        <authorList>
            <person name="Spang A."/>
            <person name="Saw J.H."/>
            <person name="Jorgensen S.L."/>
            <person name="Zaremba-Niedzwiedzka K."/>
            <person name="Martijn J."/>
            <person name="Lind A.E."/>
            <person name="van Eijk R."/>
            <person name="Schleper C."/>
            <person name="Guy L."/>
            <person name="Ettema T.J."/>
        </authorList>
    </citation>
    <scope>NUCLEOTIDE SEQUENCE</scope>
</reference>
<dbReference type="InterPro" id="IPR045062">
    <property type="entry name" value="Cyt_c_biogenesis_CcsA/CcmC"/>
</dbReference>
<evidence type="ECO:0000259" key="8">
    <source>
        <dbReference type="Pfam" id="PF01578"/>
    </source>
</evidence>
<dbReference type="GO" id="GO:0005886">
    <property type="term" value="C:plasma membrane"/>
    <property type="evidence" value="ECO:0007669"/>
    <property type="project" value="TreeGrafter"/>
</dbReference>
<proteinExistence type="inferred from homology"/>
<dbReference type="GO" id="GO:0017004">
    <property type="term" value="P:cytochrome complex assembly"/>
    <property type="evidence" value="ECO:0007669"/>
    <property type="project" value="UniProtKB-KW"/>
</dbReference>
<evidence type="ECO:0000256" key="3">
    <source>
        <dbReference type="ARBA" id="ARBA00022692"/>
    </source>
</evidence>
<evidence type="ECO:0000313" key="9">
    <source>
        <dbReference type="EMBL" id="KKM05133.1"/>
    </source>
</evidence>
<dbReference type="AlphaFoldDB" id="A0A0F9K1Q1"/>
<feature type="transmembrane region" description="Helical" evidence="7">
    <location>
        <begin position="49"/>
        <end position="69"/>
    </location>
</feature>
<dbReference type="InterPro" id="IPR002541">
    <property type="entry name" value="Cyt_c_assembly"/>
</dbReference>
<dbReference type="Pfam" id="PF01578">
    <property type="entry name" value="Cytochrom_C_asm"/>
    <property type="match status" value="1"/>
</dbReference>
<keyword evidence="4" id="KW-0201">Cytochrome c-type biogenesis</keyword>
<comment type="subcellular location">
    <subcellularLocation>
        <location evidence="1">Membrane</location>
        <topology evidence="1">Multi-pass membrane protein</topology>
    </subcellularLocation>
</comment>
<keyword evidence="6 7" id="KW-0472">Membrane</keyword>
<keyword evidence="5 7" id="KW-1133">Transmembrane helix</keyword>
<evidence type="ECO:0000256" key="7">
    <source>
        <dbReference type="SAM" id="Phobius"/>
    </source>
</evidence>
<name>A0A0F9K1Q1_9ZZZZ</name>
<evidence type="ECO:0000256" key="6">
    <source>
        <dbReference type="ARBA" id="ARBA00023136"/>
    </source>
</evidence>
<organism evidence="9">
    <name type="scientific">marine sediment metagenome</name>
    <dbReference type="NCBI Taxonomy" id="412755"/>
    <lineage>
        <taxon>unclassified sequences</taxon>
        <taxon>metagenomes</taxon>
        <taxon>ecological metagenomes</taxon>
    </lineage>
</organism>
<keyword evidence="3 7" id="KW-0812">Transmembrane</keyword>
<feature type="non-terminal residue" evidence="9">
    <location>
        <position position="127"/>
    </location>
</feature>
<dbReference type="PRINTS" id="PR01386">
    <property type="entry name" value="CCMCBIOGNSIS"/>
</dbReference>
<dbReference type="PANTHER" id="PTHR30071:SF1">
    <property type="entry name" value="CYTOCHROME B_B6 PROTEIN-RELATED"/>
    <property type="match status" value="1"/>
</dbReference>
<sequence length="127" mass="14397">MKAAGRFTNILGIFAFISVAGGLYMGLLYAPTERTMGAVQRIFYFHLPLAWISFLAFLIVFIGSVIYLVKRSMKWDIVAGAAAEIGVLFSTLVLITGSIWARRAWNAWWVWEPRLTTMLVMWLIYLG</sequence>
<feature type="transmembrane region" description="Helical" evidence="7">
    <location>
        <begin position="7"/>
        <end position="29"/>
    </location>
</feature>
<dbReference type="PANTHER" id="PTHR30071">
    <property type="entry name" value="HEME EXPORTER PROTEIN C"/>
    <property type="match status" value="1"/>
</dbReference>
<dbReference type="GO" id="GO:0020037">
    <property type="term" value="F:heme binding"/>
    <property type="evidence" value="ECO:0007669"/>
    <property type="project" value="InterPro"/>
</dbReference>
<comment type="caution">
    <text evidence="9">The sequence shown here is derived from an EMBL/GenBank/DDBJ whole genome shotgun (WGS) entry which is preliminary data.</text>
</comment>
<accession>A0A0F9K1Q1</accession>
<evidence type="ECO:0000256" key="4">
    <source>
        <dbReference type="ARBA" id="ARBA00022748"/>
    </source>
</evidence>
<evidence type="ECO:0000256" key="2">
    <source>
        <dbReference type="ARBA" id="ARBA00005840"/>
    </source>
</evidence>
<gene>
    <name evidence="9" type="ORF">LCGC14_1757220</name>
</gene>
<evidence type="ECO:0000256" key="1">
    <source>
        <dbReference type="ARBA" id="ARBA00004141"/>
    </source>
</evidence>
<dbReference type="EMBL" id="LAZR01016293">
    <property type="protein sequence ID" value="KKM05133.1"/>
    <property type="molecule type" value="Genomic_DNA"/>
</dbReference>
<evidence type="ECO:0000256" key="5">
    <source>
        <dbReference type="ARBA" id="ARBA00022989"/>
    </source>
</evidence>
<feature type="transmembrane region" description="Helical" evidence="7">
    <location>
        <begin position="81"/>
        <end position="101"/>
    </location>
</feature>
<comment type="similarity">
    <text evidence="2">Belongs to the CcmC/CycZ/HelC family.</text>
</comment>
<feature type="domain" description="Cytochrome c assembly protein" evidence="8">
    <location>
        <begin position="13"/>
        <end position="127"/>
    </location>
</feature>
<dbReference type="InterPro" id="IPR003557">
    <property type="entry name" value="Cyt_c_biogenesis_CcmC"/>
</dbReference>
<protein>
    <recommendedName>
        <fullName evidence="8">Cytochrome c assembly protein domain-containing protein</fullName>
    </recommendedName>
</protein>